<protein>
    <submittedName>
        <fullName evidence="1">Uncharacterized protein</fullName>
    </submittedName>
</protein>
<dbReference type="EMBL" id="RQGD01000062">
    <property type="protein sequence ID" value="TGL54897.1"/>
    <property type="molecule type" value="Genomic_DNA"/>
</dbReference>
<organism evidence="1 2">
    <name type="scientific">Leptospira ognonensis</name>
    <dbReference type="NCBI Taxonomy" id="2484945"/>
    <lineage>
        <taxon>Bacteria</taxon>
        <taxon>Pseudomonadati</taxon>
        <taxon>Spirochaetota</taxon>
        <taxon>Spirochaetia</taxon>
        <taxon>Leptospirales</taxon>
        <taxon>Leptospiraceae</taxon>
        <taxon>Leptospira</taxon>
    </lineage>
</organism>
<keyword evidence="2" id="KW-1185">Reference proteome</keyword>
<comment type="caution">
    <text evidence="1">The sequence shown here is derived from an EMBL/GenBank/DDBJ whole genome shotgun (WGS) entry which is preliminary data.</text>
</comment>
<gene>
    <name evidence="1" type="ORF">EHQ58_18620</name>
</gene>
<sequence>MAENKSSSVEEVLKREKLAKDFEREKKETEKKAIAQAIEKVSKASHAASNSKADVHSSRYITSFDMALSQSRQDMRYYFLNETDYGNRLKQIFQENESLLKKYGINGRKFLEYVRESFERFKKIHGLMPLEPMKPKHFKYVEDSIQELLHMFNQRFGK</sequence>
<dbReference type="OrthoDB" id="328906at2"/>
<evidence type="ECO:0000313" key="2">
    <source>
        <dbReference type="Proteomes" id="UP000297693"/>
    </source>
</evidence>
<reference evidence="1" key="1">
    <citation type="journal article" date="2019" name="PLoS Negl. Trop. Dis.">
        <title>Revisiting the worldwide diversity of Leptospira species in the environment.</title>
        <authorList>
            <person name="Vincent A.T."/>
            <person name="Schiettekatte O."/>
            <person name="Bourhy P."/>
            <person name="Veyrier F.J."/>
            <person name="Picardeau M."/>
        </authorList>
    </citation>
    <scope>NUCLEOTIDE SEQUENCE [LARGE SCALE GENOMIC DNA]</scope>
    <source>
        <strain evidence="1">201702476</strain>
    </source>
</reference>
<dbReference type="AlphaFoldDB" id="A0A4R9JQZ8"/>
<dbReference type="RefSeq" id="WP_135625579.1">
    <property type="nucleotide sequence ID" value="NZ_RQGD01000062.1"/>
</dbReference>
<name>A0A4R9JQZ8_9LEPT</name>
<dbReference type="NCBIfam" id="NF047606">
    <property type="entry name" value="LIC11177_fam"/>
    <property type="match status" value="1"/>
</dbReference>
<proteinExistence type="predicted"/>
<evidence type="ECO:0000313" key="1">
    <source>
        <dbReference type="EMBL" id="TGL54897.1"/>
    </source>
</evidence>
<accession>A0A4R9JQZ8</accession>
<dbReference type="Proteomes" id="UP000297693">
    <property type="component" value="Unassembled WGS sequence"/>
</dbReference>